<accession>A0A1H8T8Z0</accession>
<gene>
    <name evidence="1" type="ORF">SAMN05444123_105266</name>
</gene>
<proteinExistence type="predicted"/>
<reference evidence="2" key="1">
    <citation type="submission" date="2016-10" db="EMBL/GenBank/DDBJ databases">
        <authorList>
            <person name="Varghese N."/>
            <person name="Submissions S."/>
        </authorList>
    </citation>
    <scope>NUCLEOTIDE SEQUENCE [LARGE SCALE GENOMIC DNA]</scope>
    <source>
        <strain evidence="2">DSM 123</strain>
    </source>
</reference>
<keyword evidence="2" id="KW-1185">Reference proteome</keyword>
<dbReference type="Proteomes" id="UP000199615">
    <property type="component" value="Unassembled WGS sequence"/>
</dbReference>
<sequence>MAGPLAVVKVIEIAQALTRLPRNADARKAALAQH</sequence>
<dbReference type="EMBL" id="FODT01000005">
    <property type="protein sequence ID" value="SEO86998.1"/>
    <property type="molecule type" value="Genomic_DNA"/>
</dbReference>
<evidence type="ECO:0000313" key="1">
    <source>
        <dbReference type="EMBL" id="SEO86998.1"/>
    </source>
</evidence>
<evidence type="ECO:0000313" key="2">
    <source>
        <dbReference type="Proteomes" id="UP000199615"/>
    </source>
</evidence>
<organism evidence="1 2">
    <name type="scientific">Rhodopseudomonas pseudopalustris</name>
    <dbReference type="NCBI Taxonomy" id="1513892"/>
    <lineage>
        <taxon>Bacteria</taxon>
        <taxon>Pseudomonadati</taxon>
        <taxon>Pseudomonadota</taxon>
        <taxon>Alphaproteobacteria</taxon>
        <taxon>Hyphomicrobiales</taxon>
        <taxon>Nitrobacteraceae</taxon>
        <taxon>Rhodopseudomonas</taxon>
    </lineage>
</organism>
<protein>
    <submittedName>
        <fullName evidence="1">Uncharacterized protein</fullName>
    </submittedName>
</protein>
<name>A0A1H8T8Z0_9BRAD</name>
<dbReference type="AlphaFoldDB" id="A0A1H8T8Z0"/>